<accession>A0A8T8E7V6</accession>
<proteinExistence type="predicted"/>
<gene>
    <name evidence="1" type="ORF">JMJ58_21025</name>
</gene>
<organism evidence="1 2">
    <name type="scientific">Haloterrigena salifodinae</name>
    <dbReference type="NCBI Taxonomy" id="2675099"/>
    <lineage>
        <taxon>Archaea</taxon>
        <taxon>Methanobacteriati</taxon>
        <taxon>Methanobacteriota</taxon>
        <taxon>Stenosarchaea group</taxon>
        <taxon>Halobacteria</taxon>
        <taxon>Halobacteriales</taxon>
        <taxon>Natrialbaceae</taxon>
        <taxon>Haloterrigena</taxon>
    </lineage>
</organism>
<geneLocation type="plasmid" evidence="1 2">
    <name>pHTS138</name>
</geneLocation>
<keyword evidence="2" id="KW-1185">Reference proteome</keyword>
<dbReference type="GeneID" id="62877663"/>
<protein>
    <submittedName>
        <fullName evidence="1">Uncharacterized protein</fullName>
    </submittedName>
</protein>
<dbReference type="OrthoDB" id="197996at2157"/>
<name>A0A8T8E7V6_9EURY</name>
<evidence type="ECO:0000313" key="1">
    <source>
        <dbReference type="EMBL" id="QRV17441.1"/>
    </source>
</evidence>
<dbReference type="Proteomes" id="UP000637819">
    <property type="component" value="Plasmid pHTS138"/>
</dbReference>
<dbReference type="RefSeq" id="WP_204749476.1">
    <property type="nucleotide sequence ID" value="NZ_CP069189.1"/>
</dbReference>
<sequence>MIFLPASVTFRLRGFLVSCETRADNEEDPFTLPDEFVDAVSLLKKLRKAEEEKDPVFVHKDQLPVR</sequence>
<evidence type="ECO:0000313" key="2">
    <source>
        <dbReference type="Proteomes" id="UP000637819"/>
    </source>
</evidence>
<dbReference type="KEGG" id="hsal:JMJ58_21025"/>
<dbReference type="EMBL" id="CP069189">
    <property type="protein sequence ID" value="QRV17441.1"/>
    <property type="molecule type" value="Genomic_DNA"/>
</dbReference>
<reference evidence="1 2" key="1">
    <citation type="submission" date="2021-01" db="EMBL/GenBank/DDBJ databases">
        <title>Genome Sequence and Methylation Pattern of Haloterrigena salifodinae BOL5-1, An Extremely Halophilic Archaeon from a Bolivian Salt Mine.</title>
        <authorList>
            <person name="DasSarma P."/>
            <person name="Anton B.P."/>
            <person name="DasSarma S.L."/>
            <person name="von Ehrenheim H.A.L."/>
            <person name="Martinez F.L."/>
            <person name="Guzman D."/>
            <person name="Roberts R.J."/>
            <person name="DasSarma S."/>
        </authorList>
    </citation>
    <scope>NUCLEOTIDE SEQUENCE [LARGE SCALE GENOMIC DNA]</scope>
    <source>
        <strain evidence="1 2">BOL5-1</strain>
        <plasmid evidence="1 2">pHTS138</plasmid>
    </source>
</reference>
<dbReference type="AlphaFoldDB" id="A0A8T8E7V6"/>
<keyword evidence="1" id="KW-0614">Plasmid</keyword>